<gene>
    <name evidence="2" type="ORF">XENORESO_003145</name>
</gene>
<protein>
    <submittedName>
        <fullName evidence="2">Uncharacterized protein</fullName>
    </submittedName>
</protein>
<feature type="compositionally biased region" description="Basic and acidic residues" evidence="1">
    <location>
        <begin position="67"/>
        <end position="77"/>
    </location>
</feature>
<keyword evidence="3" id="KW-1185">Reference proteome</keyword>
<dbReference type="PANTHER" id="PTHR31193:SF1">
    <property type="entry name" value="TRANSMEMBRANE PROTEIN 268"/>
    <property type="match status" value="1"/>
</dbReference>
<evidence type="ECO:0000256" key="1">
    <source>
        <dbReference type="SAM" id="MobiDB-lite"/>
    </source>
</evidence>
<dbReference type="EMBL" id="JAHRIM010051586">
    <property type="protein sequence ID" value="MEQ2269335.1"/>
    <property type="molecule type" value="Genomic_DNA"/>
</dbReference>
<organism evidence="2 3">
    <name type="scientific">Xenotaenia resolanae</name>
    <dbReference type="NCBI Taxonomy" id="208358"/>
    <lineage>
        <taxon>Eukaryota</taxon>
        <taxon>Metazoa</taxon>
        <taxon>Chordata</taxon>
        <taxon>Craniata</taxon>
        <taxon>Vertebrata</taxon>
        <taxon>Euteleostomi</taxon>
        <taxon>Actinopterygii</taxon>
        <taxon>Neopterygii</taxon>
        <taxon>Teleostei</taxon>
        <taxon>Neoteleostei</taxon>
        <taxon>Acanthomorphata</taxon>
        <taxon>Ovalentaria</taxon>
        <taxon>Atherinomorphae</taxon>
        <taxon>Cyprinodontiformes</taxon>
        <taxon>Goodeidae</taxon>
        <taxon>Xenotaenia</taxon>
    </lineage>
</organism>
<dbReference type="Proteomes" id="UP001444071">
    <property type="component" value="Unassembled WGS sequence"/>
</dbReference>
<dbReference type="InterPro" id="IPR028054">
    <property type="entry name" value="DUF4481"/>
</dbReference>
<comment type="caution">
    <text evidence="2">The sequence shown here is derived from an EMBL/GenBank/DDBJ whole genome shotgun (WGS) entry which is preliminary data.</text>
</comment>
<feature type="region of interest" description="Disordered" evidence="1">
    <location>
        <begin position="50"/>
        <end position="92"/>
    </location>
</feature>
<dbReference type="PANTHER" id="PTHR31193">
    <property type="entry name" value="TRANSMEMBRANE PROTEIN C9ORF91"/>
    <property type="match status" value="1"/>
</dbReference>
<proteinExistence type="predicted"/>
<name>A0ABV0WIA3_9TELE</name>
<reference evidence="2 3" key="1">
    <citation type="submission" date="2021-06" db="EMBL/GenBank/DDBJ databases">
        <authorList>
            <person name="Palmer J.M."/>
        </authorList>
    </citation>
    <scope>NUCLEOTIDE SEQUENCE [LARGE SCALE GENOMIC DNA]</scope>
    <source>
        <strain evidence="2 3">XR_2019</strain>
        <tissue evidence="2">Muscle</tissue>
    </source>
</reference>
<dbReference type="Pfam" id="PF14800">
    <property type="entry name" value="DUF4481"/>
    <property type="match status" value="1"/>
</dbReference>
<feature type="compositionally biased region" description="Polar residues" evidence="1">
    <location>
        <begin position="78"/>
        <end position="92"/>
    </location>
</feature>
<accession>A0ABV0WIA3</accession>
<evidence type="ECO:0000313" key="3">
    <source>
        <dbReference type="Proteomes" id="UP001444071"/>
    </source>
</evidence>
<sequence length="161" mass="18102">MSLQLCFVYWDMSPCLRTLTDILEECSPVTNDTQKTMKSRMSHLVLVTEHPPIDPEAGGSDVEQDIDENRPLLRNEDTGCSTPSSQQGDSKVTSNYSLVPEALLPAQAKAYQLLMTYSAAYVKLLMSRRLSGPSHHHKRPLRNHCVAPLCLCQYIKKKVLQ</sequence>
<evidence type="ECO:0000313" key="2">
    <source>
        <dbReference type="EMBL" id="MEQ2269335.1"/>
    </source>
</evidence>